<evidence type="ECO:0000313" key="5">
    <source>
        <dbReference type="Proteomes" id="UP001201163"/>
    </source>
</evidence>
<dbReference type="AlphaFoldDB" id="A0AAD4L313"/>
<feature type="domain" description="G" evidence="2">
    <location>
        <begin position="217"/>
        <end position="341"/>
    </location>
</feature>
<keyword evidence="5" id="KW-1185">Reference proteome</keyword>
<dbReference type="EMBL" id="JAKELL010000340">
    <property type="protein sequence ID" value="KAH8977265.1"/>
    <property type="molecule type" value="Genomic_DNA"/>
</dbReference>
<dbReference type="CDD" id="cd00882">
    <property type="entry name" value="Ras_like_GTPase"/>
    <property type="match status" value="1"/>
</dbReference>
<feature type="region of interest" description="Disordered" evidence="1">
    <location>
        <begin position="91"/>
        <end position="126"/>
    </location>
</feature>
<dbReference type="GO" id="GO:0005525">
    <property type="term" value="F:GTP binding"/>
    <property type="evidence" value="ECO:0007669"/>
    <property type="project" value="InterPro"/>
</dbReference>
<gene>
    <name evidence="4" type="ORF">EDB92DRAFT_1891264</name>
    <name evidence="3" type="ORF">EDB92DRAFT_1918665</name>
</gene>
<sequence length="654" mass="72917">MPCRTSFLNAIFRLRVLVSSVQPSSRLKLQLHAKRFLHHDILVGTHDILLPLGPTSDLSFDLSKGNNKQAGQSTQPVTVYLKVIVSGNATSSPGDTTDLVSEANNPPTENTADRYKARGLTQDTPETAVVAAPTEPLSNQTDHIPVEISASTSPSPPADARAEAPLTGEAHDSDKVTRTIETAEGGGAHQSDPSTSTTTERENTIDDILKTVERFRILSVGRSGVGKSSLINRVFGIDAAHVEDNKPGEADIQQEFVSPDNRFFVLHDSKGFEPGDLSNFDTVREFIKQRSRPELPLGERIHGLWLCTETPTAGGRVFETGDEKLLQFAHKDQVPIVIVFTQYDRLVRTKEAELKEEHPNMDPTRLHDRGMEEAQKAFQECLQSLKRTMNRLGIPMPRYARVSVRPHHQEDVSSLVKVTRDVVKERVKGDAWVLWAIAQRASLPVKIDACVTKGISYYRRSLMAHRRGMPESRPMLLRDCIGAVHKDIITCWNFKGEVLNSPEFRQLMLCLVQDVHTKPNVSILPNVDIISQFVDLVTAAPAPIAPPVAILGLSYVFVKWLSTTHLESSIHSVQRLLIAYTVDLVGVLRELFDITLRPDLALTTTWKELQVAFESYERSYSRQRIHNGIYSNTARGQQMTVEDISRMVSDLLSR</sequence>
<proteinExistence type="predicted"/>
<feature type="compositionally biased region" description="Polar residues" evidence="1">
    <location>
        <begin position="91"/>
        <end position="110"/>
    </location>
</feature>
<feature type="region of interest" description="Disordered" evidence="1">
    <location>
        <begin position="147"/>
        <end position="203"/>
    </location>
</feature>
<name>A0AAD4L313_9AGAM</name>
<reference evidence="3" key="1">
    <citation type="submission" date="2022-01" db="EMBL/GenBank/DDBJ databases">
        <title>Comparative genomics reveals a dynamic genome evolution in the ectomycorrhizal milk-cap (Lactarius) mushrooms.</title>
        <authorList>
            <consortium name="DOE Joint Genome Institute"/>
            <person name="Lebreton A."/>
            <person name="Tang N."/>
            <person name="Kuo A."/>
            <person name="LaButti K."/>
            <person name="Drula E."/>
            <person name="Barry K."/>
            <person name="Clum A."/>
            <person name="Lipzen A."/>
            <person name="Mousain D."/>
            <person name="Ng V."/>
            <person name="Wang R."/>
            <person name="Wang X."/>
            <person name="Dai Y."/>
            <person name="Henrissat B."/>
            <person name="Grigoriev I.V."/>
            <person name="Guerin-Laguette A."/>
            <person name="Yu F."/>
            <person name="Martin F.M."/>
        </authorList>
    </citation>
    <scope>NUCLEOTIDE SEQUENCE</scope>
    <source>
        <strain evidence="3">QP</strain>
    </source>
</reference>
<dbReference type="Pfam" id="PF01926">
    <property type="entry name" value="MMR_HSR1"/>
    <property type="match status" value="1"/>
</dbReference>
<comment type="caution">
    <text evidence="3">The sequence shown here is derived from an EMBL/GenBank/DDBJ whole genome shotgun (WGS) entry which is preliminary data.</text>
</comment>
<evidence type="ECO:0000256" key="1">
    <source>
        <dbReference type="SAM" id="MobiDB-lite"/>
    </source>
</evidence>
<dbReference type="InterPro" id="IPR027417">
    <property type="entry name" value="P-loop_NTPase"/>
</dbReference>
<dbReference type="SUPFAM" id="SSF52540">
    <property type="entry name" value="P-loop containing nucleoside triphosphate hydrolases"/>
    <property type="match status" value="1"/>
</dbReference>
<dbReference type="InterPro" id="IPR006073">
    <property type="entry name" value="GTP-bd"/>
</dbReference>
<evidence type="ECO:0000313" key="3">
    <source>
        <dbReference type="EMBL" id="KAH8977265.1"/>
    </source>
</evidence>
<evidence type="ECO:0000313" key="4">
    <source>
        <dbReference type="EMBL" id="KAH8983283.1"/>
    </source>
</evidence>
<evidence type="ECO:0000259" key="2">
    <source>
        <dbReference type="Pfam" id="PF01926"/>
    </source>
</evidence>
<organism evidence="3 5">
    <name type="scientific">Lactarius akahatsu</name>
    <dbReference type="NCBI Taxonomy" id="416441"/>
    <lineage>
        <taxon>Eukaryota</taxon>
        <taxon>Fungi</taxon>
        <taxon>Dikarya</taxon>
        <taxon>Basidiomycota</taxon>
        <taxon>Agaricomycotina</taxon>
        <taxon>Agaricomycetes</taxon>
        <taxon>Russulales</taxon>
        <taxon>Russulaceae</taxon>
        <taxon>Lactarius</taxon>
    </lineage>
</organism>
<feature type="compositionally biased region" description="Basic and acidic residues" evidence="1">
    <location>
        <begin position="169"/>
        <end position="178"/>
    </location>
</feature>
<dbReference type="EMBL" id="JAKELL010000090">
    <property type="protein sequence ID" value="KAH8983283.1"/>
    <property type="molecule type" value="Genomic_DNA"/>
</dbReference>
<protein>
    <recommendedName>
        <fullName evidence="2">G domain-containing protein</fullName>
    </recommendedName>
</protein>
<accession>A0AAD4L313</accession>
<dbReference type="Proteomes" id="UP001201163">
    <property type="component" value="Unassembled WGS sequence"/>
</dbReference>
<dbReference type="Gene3D" id="3.40.50.300">
    <property type="entry name" value="P-loop containing nucleotide triphosphate hydrolases"/>
    <property type="match status" value="1"/>
</dbReference>